<proteinExistence type="predicted"/>
<gene>
    <name evidence="1" type="ORF">GIW75_13715</name>
</gene>
<dbReference type="RefSeq" id="WP_203482320.1">
    <property type="nucleotide sequence ID" value="NZ_WKEB01000079.1"/>
</dbReference>
<protein>
    <recommendedName>
        <fullName evidence="3">Site-specific integrase</fullName>
    </recommendedName>
</protein>
<organism evidence="1 2">
    <name type="scientific">Pseudomonas proteolytica</name>
    <dbReference type="NCBI Taxonomy" id="219574"/>
    <lineage>
        <taxon>Bacteria</taxon>
        <taxon>Pseudomonadati</taxon>
        <taxon>Pseudomonadota</taxon>
        <taxon>Gammaproteobacteria</taxon>
        <taxon>Pseudomonadales</taxon>
        <taxon>Pseudomonadaceae</taxon>
        <taxon>Pseudomonas</taxon>
    </lineage>
</organism>
<name>A0AAW5A5X0_9PSED</name>
<dbReference type="EMBL" id="WKEW01000040">
    <property type="protein sequence ID" value="MCF5058010.1"/>
    <property type="molecule type" value="Genomic_DNA"/>
</dbReference>
<reference evidence="1 2" key="1">
    <citation type="submission" date="2019-11" db="EMBL/GenBank/DDBJ databases">
        <title>Epiphytic Pseudomonas syringae from cherry orchards.</title>
        <authorList>
            <person name="Hulin M.T."/>
        </authorList>
    </citation>
    <scope>NUCLEOTIDE SEQUENCE [LARGE SCALE GENOMIC DNA]</scope>
    <source>
        <strain evidence="1 2">PA-6-9F</strain>
    </source>
</reference>
<evidence type="ECO:0000313" key="1">
    <source>
        <dbReference type="EMBL" id="MCF5058010.1"/>
    </source>
</evidence>
<accession>A0AAW5A5X0</accession>
<dbReference type="AlphaFoldDB" id="A0AAW5A5X0"/>
<dbReference type="Proteomes" id="UP000814172">
    <property type="component" value="Unassembled WGS sequence"/>
</dbReference>
<keyword evidence="2" id="KW-1185">Reference proteome</keyword>
<evidence type="ECO:0008006" key="3">
    <source>
        <dbReference type="Google" id="ProtNLM"/>
    </source>
</evidence>
<evidence type="ECO:0000313" key="2">
    <source>
        <dbReference type="Proteomes" id="UP000814172"/>
    </source>
</evidence>
<comment type="caution">
    <text evidence="1">The sequence shown here is derived from an EMBL/GenBank/DDBJ whole genome shotgun (WGS) entry which is preliminary data.</text>
</comment>
<sequence length="737" mass="84576">MGNSLGKDHWKLGYRLATTNPDDSLVSMLDSVSARGGIYQGRWTAPWLLSDWESDIWITTNGEKTRATSEGGFLGSVNVHWSVRLPNGCYLTDTKYSRLLSSCKKISFLYRQGYGFSKPPAIRVWHDFNGFLLRICYWLVLEEEYFFPEKHGLLLFDQGGISKLTNLMACGGWCGAHRITERFMAELHHEVFASPCPPELMVAPFKWPQEKLHIAIRWLESNNGYQRRSVRAHEMENESRVANHVIERFLFCSASSARIHDRFNAAMRQFEGKTPFHPLFVSHSIRTEFPSHRTSTIDEVISQGNSLKSIRSEVNKFNIIAKFRAYLPDEIPHWNGLESCLAVFNQEASVAKHGRTRFVPINTLMGYLNESLRWVVKYGDDLVGFYLEVFSRCKNDFEKGTKVWGQVNNPFHMNRIFREIPCPDSLRNAGFSIKKFGVAKRIKSFDMLRASPTLHGMLEIHVGAVVVLLSLMKPFRDVELSDLPYNCILGSSEYGFWINSKIAKHTLGEQTEYSGGRPVPAVVAKAVRQMQDLSSGLWKILGEDDQYRMSKLFYLTNPADWNVPKVMGRGSLNDYIDRFCDYVNLPVDELGRRWYIRVHEMRKWFLLMLFWSGRYDVLDAARWMAGHVDAQHIYAYIEREFPGGVGILEAECVIDQLAQFDDGVGLSDNEVLGLSSLYREVLLHFNVVSLNVVPERQWHELVKVLFQHKYHLEPYSIVGGGGEIKYCIAIKQGNREA</sequence>